<dbReference type="InterPro" id="IPR010987">
    <property type="entry name" value="Glutathione-S-Trfase_C-like"/>
</dbReference>
<dbReference type="SFLD" id="SFLDG00358">
    <property type="entry name" value="Main_(cytGST)"/>
    <property type="match status" value="1"/>
</dbReference>
<feature type="domain" description="GST C-terminal" evidence="2">
    <location>
        <begin position="85"/>
        <end position="203"/>
    </location>
</feature>
<dbReference type="PROSITE" id="PS50404">
    <property type="entry name" value="GST_NTER"/>
    <property type="match status" value="1"/>
</dbReference>
<feature type="domain" description="GST N-terminal" evidence="1">
    <location>
        <begin position="1"/>
        <end position="80"/>
    </location>
</feature>
<gene>
    <name evidence="3" type="ORF">GTQ45_05830</name>
</gene>
<dbReference type="PROSITE" id="PS50405">
    <property type="entry name" value="GST_CTER"/>
    <property type="match status" value="1"/>
</dbReference>
<dbReference type="OrthoDB" id="5293590at2"/>
<dbReference type="PANTHER" id="PTHR44051:SF8">
    <property type="entry name" value="GLUTATHIONE S-TRANSFERASE GSTA"/>
    <property type="match status" value="1"/>
</dbReference>
<evidence type="ECO:0000259" key="2">
    <source>
        <dbReference type="PROSITE" id="PS50405"/>
    </source>
</evidence>
<dbReference type="InterPro" id="IPR036282">
    <property type="entry name" value="Glutathione-S-Trfase_C_sf"/>
</dbReference>
<dbReference type="InterPro" id="IPR004046">
    <property type="entry name" value="GST_C"/>
</dbReference>
<name>A0A845Q9Y8_9HYPH</name>
<dbReference type="Pfam" id="PF00043">
    <property type="entry name" value="GST_C"/>
    <property type="match status" value="1"/>
</dbReference>
<accession>A0A845Q9Y8</accession>
<dbReference type="Proteomes" id="UP000470384">
    <property type="component" value="Unassembled WGS sequence"/>
</dbReference>
<dbReference type="InterPro" id="IPR034345">
    <property type="entry name" value="Gtt2-like_N"/>
</dbReference>
<organism evidence="3 4">
    <name type="scientific">Pyruvatibacter mobilis</name>
    <dbReference type="NCBI Taxonomy" id="1712261"/>
    <lineage>
        <taxon>Bacteria</taxon>
        <taxon>Pseudomonadati</taxon>
        <taxon>Pseudomonadota</taxon>
        <taxon>Alphaproteobacteria</taxon>
        <taxon>Hyphomicrobiales</taxon>
        <taxon>Parvibaculaceae</taxon>
        <taxon>Pyruvatibacter</taxon>
    </lineage>
</organism>
<dbReference type="CDD" id="cd03051">
    <property type="entry name" value="GST_N_GTT2_like"/>
    <property type="match status" value="1"/>
</dbReference>
<proteinExistence type="predicted"/>
<evidence type="ECO:0000259" key="1">
    <source>
        <dbReference type="PROSITE" id="PS50404"/>
    </source>
</evidence>
<dbReference type="RefSeq" id="WP_027844832.1">
    <property type="nucleotide sequence ID" value="NZ_BMHN01000001.1"/>
</dbReference>
<dbReference type="SFLD" id="SFLDS00019">
    <property type="entry name" value="Glutathione_Transferase_(cytos"/>
    <property type="match status" value="1"/>
</dbReference>
<dbReference type="InterPro" id="IPR036249">
    <property type="entry name" value="Thioredoxin-like_sf"/>
</dbReference>
<dbReference type="Gene3D" id="1.20.1050.10">
    <property type="match status" value="1"/>
</dbReference>
<dbReference type="GO" id="GO:0016740">
    <property type="term" value="F:transferase activity"/>
    <property type="evidence" value="ECO:0007669"/>
    <property type="project" value="UniProtKB-KW"/>
</dbReference>
<reference evidence="3 4" key="1">
    <citation type="journal article" date="2016" name="Int. J. Syst. Evol. Microbiol.">
        <title>Pyruvatibacter mobilis gen. nov., sp. nov., a marine bacterium from the culture broth of Picochlorum sp. 122.</title>
        <authorList>
            <person name="Wang G."/>
            <person name="Tang M."/>
            <person name="Wu H."/>
            <person name="Dai S."/>
            <person name="Li T."/>
            <person name="Chen C."/>
            <person name="He H."/>
            <person name="Fan J."/>
            <person name="Xiang W."/>
            <person name="Li X."/>
        </authorList>
    </citation>
    <scope>NUCLEOTIDE SEQUENCE [LARGE SCALE GENOMIC DNA]</scope>
    <source>
        <strain evidence="3 4">GYP-11</strain>
    </source>
</reference>
<dbReference type="GeneID" id="300655289"/>
<evidence type="ECO:0000313" key="4">
    <source>
        <dbReference type="Proteomes" id="UP000470384"/>
    </source>
</evidence>
<dbReference type="Pfam" id="PF13409">
    <property type="entry name" value="GST_N_2"/>
    <property type="match status" value="1"/>
</dbReference>
<protein>
    <submittedName>
        <fullName evidence="3">Glutathione S-transferase</fullName>
    </submittedName>
</protein>
<dbReference type="InterPro" id="IPR040079">
    <property type="entry name" value="Glutathione_S-Trfase"/>
</dbReference>
<dbReference type="InterPro" id="IPR004045">
    <property type="entry name" value="Glutathione_S-Trfase_N"/>
</dbReference>
<dbReference type="EMBL" id="WXYQ01000005">
    <property type="protein sequence ID" value="NBG95247.1"/>
    <property type="molecule type" value="Genomic_DNA"/>
</dbReference>
<keyword evidence="4" id="KW-1185">Reference proteome</keyword>
<keyword evidence="3" id="KW-0808">Transferase</keyword>
<sequence>MKLYNSIGPNPKMVRMFMAERGITLDTVEVDLMGGENRREEYVKRNPRGQLPCLELDDGTYVAEITVICEYLDELNGQSDLIGTTPEARAETRMWTRRADLYVCEPLANGFRFSEGLALFEPRMLTRPEAADGLKAMAANGMQWFDRALEGRTWLAGDRFTLADILLYCFLEFGTTVGQPIADDLANLKAWYDRVAARPSAAA</sequence>
<dbReference type="PANTHER" id="PTHR44051">
    <property type="entry name" value="GLUTATHIONE S-TRANSFERASE-RELATED"/>
    <property type="match status" value="1"/>
</dbReference>
<evidence type="ECO:0000313" key="3">
    <source>
        <dbReference type="EMBL" id="NBG95247.1"/>
    </source>
</evidence>
<dbReference type="SUPFAM" id="SSF47616">
    <property type="entry name" value="GST C-terminal domain-like"/>
    <property type="match status" value="1"/>
</dbReference>
<dbReference type="Gene3D" id="3.40.30.10">
    <property type="entry name" value="Glutaredoxin"/>
    <property type="match status" value="1"/>
</dbReference>
<comment type="caution">
    <text evidence="3">The sequence shown here is derived from an EMBL/GenBank/DDBJ whole genome shotgun (WGS) entry which is preliminary data.</text>
</comment>
<dbReference type="SUPFAM" id="SSF52833">
    <property type="entry name" value="Thioredoxin-like"/>
    <property type="match status" value="1"/>
</dbReference>
<dbReference type="AlphaFoldDB" id="A0A845Q9Y8"/>